<dbReference type="PATRIC" id="fig|1121307.3.peg.1093"/>
<evidence type="ECO:0000256" key="5">
    <source>
        <dbReference type="ARBA" id="ARBA00023098"/>
    </source>
</evidence>
<keyword evidence="4 10" id="KW-0808">Transferase</keyword>
<keyword evidence="12" id="KW-1185">Reference proteome</keyword>
<dbReference type="InterPro" id="IPR012281">
    <property type="entry name" value="Phospholipid_synth_PlsX-like"/>
</dbReference>
<evidence type="ECO:0000256" key="10">
    <source>
        <dbReference type="HAMAP-Rule" id="MF_00019"/>
    </source>
</evidence>
<dbReference type="InterPro" id="IPR003664">
    <property type="entry name" value="FA_synthesis"/>
</dbReference>
<dbReference type="Gene3D" id="3.40.718.10">
    <property type="entry name" value="Isopropylmalate Dehydrogenase"/>
    <property type="match status" value="1"/>
</dbReference>
<organism evidence="11 12">
    <name type="scientific">Clostridium cylindrosporum DSM 605</name>
    <dbReference type="NCBI Taxonomy" id="1121307"/>
    <lineage>
        <taxon>Bacteria</taxon>
        <taxon>Bacillati</taxon>
        <taxon>Bacillota</taxon>
        <taxon>Clostridia</taxon>
        <taxon>Eubacteriales</taxon>
        <taxon>Clostridiaceae</taxon>
        <taxon>Clostridium</taxon>
    </lineage>
</organism>
<keyword evidence="11" id="KW-0012">Acyltransferase</keyword>
<comment type="similarity">
    <text evidence="10">Belongs to the PlsX family.</text>
</comment>
<keyword evidence="5 10" id="KW-0443">Lipid metabolism</keyword>
<evidence type="ECO:0000313" key="11">
    <source>
        <dbReference type="EMBL" id="KMT21476.1"/>
    </source>
</evidence>
<dbReference type="Pfam" id="PF02504">
    <property type="entry name" value="FA_synthesis"/>
    <property type="match status" value="1"/>
</dbReference>
<evidence type="ECO:0000256" key="8">
    <source>
        <dbReference type="ARBA" id="ARBA00024069"/>
    </source>
</evidence>
<dbReference type="GO" id="GO:0043811">
    <property type="term" value="F:phosphate:acyl-[acyl carrier protein] acyltransferase activity"/>
    <property type="evidence" value="ECO:0007669"/>
    <property type="project" value="UniProtKB-UniRule"/>
</dbReference>
<dbReference type="EMBL" id="LFVU01000027">
    <property type="protein sequence ID" value="KMT21476.1"/>
    <property type="molecule type" value="Genomic_DNA"/>
</dbReference>
<comment type="subcellular location">
    <subcellularLocation>
        <location evidence="10">Cytoplasm</location>
    </subcellularLocation>
    <text evidence="10">Associated with the membrane possibly through PlsY.</text>
</comment>
<sequence length="329" mass="35674">MKIAIDVMGGDNAPLEIVKGAVEAADEYLIDIYLVGKSEEIEKILDAKAFNNPRIHIVNATEIIENEDSPTIAIRTKKDSSMVVGMKMLKNGEIDAFVSAGNTGALLAGGLFVVGRIKGIDRPALAPILPGRCGPVMLVDAGANAECKVRNITQFAMMGEIYFKNVMKYEFPRVGLINIGVEEEKGTEFTKECYKALKESNKSFVGNIEGRDILEGKVQVVVADGFTGNVVLKVFEGTAMTILKELKIELMRSFITKIGAFLSKGAFTLFKKKFDYTEHGGAILIGLNGPVIKAHGSSNAKAIKNAIRQAIKCVDGKIIESIKNELEEN</sequence>
<protein>
    <recommendedName>
        <fullName evidence="8 10">Phosphate acyltransferase</fullName>
        <ecNumber evidence="8 10">2.3.1.274</ecNumber>
    </recommendedName>
    <alternativeName>
        <fullName evidence="10">Acyl-ACP phosphotransacylase</fullName>
    </alternativeName>
    <alternativeName>
        <fullName evidence="10">Acyl-[acyl-carrier-protein]--phosphate acyltransferase</fullName>
    </alternativeName>
    <alternativeName>
        <fullName evidence="10">Phosphate-acyl-ACP acyltransferase</fullName>
    </alternativeName>
</protein>
<evidence type="ECO:0000256" key="2">
    <source>
        <dbReference type="ARBA" id="ARBA00022490"/>
    </source>
</evidence>
<dbReference type="Proteomes" id="UP000036756">
    <property type="component" value="Unassembled WGS sequence"/>
</dbReference>
<accession>A0A0J8G133</accession>
<comment type="catalytic activity">
    <reaction evidence="1 10">
        <text>a fatty acyl-[ACP] + phosphate = an acyl phosphate + holo-[ACP]</text>
        <dbReference type="Rhea" id="RHEA:42292"/>
        <dbReference type="Rhea" id="RHEA-COMP:9685"/>
        <dbReference type="Rhea" id="RHEA-COMP:14125"/>
        <dbReference type="ChEBI" id="CHEBI:43474"/>
        <dbReference type="ChEBI" id="CHEBI:59918"/>
        <dbReference type="ChEBI" id="CHEBI:64479"/>
        <dbReference type="ChEBI" id="CHEBI:138651"/>
        <dbReference type="EC" id="2.3.1.274"/>
    </reaction>
</comment>
<proteinExistence type="inferred from homology"/>
<name>A0A0J8G133_CLOCY</name>
<evidence type="ECO:0000256" key="3">
    <source>
        <dbReference type="ARBA" id="ARBA00022516"/>
    </source>
</evidence>
<dbReference type="EC" id="2.3.1.274" evidence="8 10"/>
<comment type="subunit">
    <text evidence="9 10">Homodimer. Probably interacts with PlsY.</text>
</comment>
<comment type="pathway">
    <text evidence="10">Lipid metabolism; phospholipid metabolism.</text>
</comment>
<dbReference type="PANTHER" id="PTHR30100">
    <property type="entry name" value="FATTY ACID/PHOSPHOLIPID SYNTHESIS PROTEIN PLSX"/>
    <property type="match status" value="1"/>
</dbReference>
<dbReference type="RefSeq" id="WP_048570910.1">
    <property type="nucleotide sequence ID" value="NZ_LFVU01000027.1"/>
</dbReference>
<dbReference type="AlphaFoldDB" id="A0A0J8G133"/>
<dbReference type="SUPFAM" id="SSF53659">
    <property type="entry name" value="Isocitrate/Isopropylmalate dehydrogenase-like"/>
    <property type="match status" value="1"/>
</dbReference>
<comment type="function">
    <text evidence="10">Catalyzes the reversible formation of acyl-phosphate (acyl-PO(4)) from acyl-[acyl-carrier-protein] (acyl-ACP). This enzyme utilizes acyl-ACP as fatty acyl donor, but not acyl-CoA.</text>
</comment>
<keyword evidence="3 10" id="KW-0444">Lipid biosynthesis</keyword>
<evidence type="ECO:0000256" key="6">
    <source>
        <dbReference type="ARBA" id="ARBA00023209"/>
    </source>
</evidence>
<dbReference type="NCBIfam" id="TIGR00182">
    <property type="entry name" value="plsX"/>
    <property type="match status" value="1"/>
</dbReference>
<dbReference type="UniPathway" id="UPA00085"/>
<dbReference type="GO" id="GO:0005737">
    <property type="term" value="C:cytoplasm"/>
    <property type="evidence" value="ECO:0007669"/>
    <property type="project" value="UniProtKB-SubCell"/>
</dbReference>
<reference evidence="11 12" key="1">
    <citation type="submission" date="2015-06" db="EMBL/GenBank/DDBJ databases">
        <title>Draft genome sequence of the purine-degrading Clostridium cylindrosporum HC-1 (DSM 605).</title>
        <authorList>
            <person name="Poehlein A."/>
            <person name="Schiel-Bengelsdorf B."/>
            <person name="Bengelsdorf F."/>
            <person name="Daniel R."/>
            <person name="Duerre P."/>
        </authorList>
    </citation>
    <scope>NUCLEOTIDE SEQUENCE [LARGE SCALE GENOMIC DNA]</scope>
    <source>
        <strain evidence="11 12">DSM 605</strain>
    </source>
</reference>
<evidence type="ECO:0000313" key="12">
    <source>
        <dbReference type="Proteomes" id="UP000036756"/>
    </source>
</evidence>
<dbReference type="STRING" id="1121307.CLCY_2c02360"/>
<dbReference type="PIRSF" id="PIRSF002465">
    <property type="entry name" value="Phsphlp_syn_PlsX"/>
    <property type="match status" value="1"/>
</dbReference>
<dbReference type="GO" id="GO:0006633">
    <property type="term" value="P:fatty acid biosynthetic process"/>
    <property type="evidence" value="ECO:0007669"/>
    <property type="project" value="UniProtKB-UniRule"/>
</dbReference>
<evidence type="ECO:0000256" key="4">
    <source>
        <dbReference type="ARBA" id="ARBA00022679"/>
    </source>
</evidence>
<keyword evidence="2 10" id="KW-0963">Cytoplasm</keyword>
<evidence type="ECO:0000256" key="9">
    <source>
        <dbReference type="ARBA" id="ARBA00046608"/>
    </source>
</evidence>
<comment type="caution">
    <text evidence="11">The sequence shown here is derived from an EMBL/GenBank/DDBJ whole genome shotgun (WGS) entry which is preliminary data.</text>
</comment>
<dbReference type="OrthoDB" id="9806408at2"/>
<keyword evidence="6 10" id="KW-0594">Phospholipid biosynthesis</keyword>
<evidence type="ECO:0000256" key="1">
    <source>
        <dbReference type="ARBA" id="ARBA00001232"/>
    </source>
</evidence>
<dbReference type="HAMAP" id="MF_00019">
    <property type="entry name" value="PlsX"/>
    <property type="match status" value="1"/>
</dbReference>
<evidence type="ECO:0000256" key="7">
    <source>
        <dbReference type="ARBA" id="ARBA00023264"/>
    </source>
</evidence>
<dbReference type="GO" id="GO:0008654">
    <property type="term" value="P:phospholipid biosynthetic process"/>
    <property type="evidence" value="ECO:0007669"/>
    <property type="project" value="UniProtKB-KW"/>
</dbReference>
<gene>
    <name evidence="10 11" type="primary">plsX</name>
    <name evidence="11" type="ORF">CLCY_2c02360</name>
</gene>
<dbReference type="PANTHER" id="PTHR30100:SF1">
    <property type="entry name" value="PHOSPHATE ACYLTRANSFERASE"/>
    <property type="match status" value="1"/>
</dbReference>
<keyword evidence="7 10" id="KW-1208">Phospholipid metabolism</keyword>